<evidence type="ECO:0000313" key="1">
    <source>
        <dbReference type="EMBL" id="KAG9453827.1"/>
    </source>
</evidence>
<dbReference type="Proteomes" id="UP000825729">
    <property type="component" value="Unassembled WGS sequence"/>
</dbReference>
<organism evidence="1 2">
    <name type="scientific">Aristolochia fimbriata</name>
    <name type="common">White veined hardy Dutchman's pipe vine</name>
    <dbReference type="NCBI Taxonomy" id="158543"/>
    <lineage>
        <taxon>Eukaryota</taxon>
        <taxon>Viridiplantae</taxon>
        <taxon>Streptophyta</taxon>
        <taxon>Embryophyta</taxon>
        <taxon>Tracheophyta</taxon>
        <taxon>Spermatophyta</taxon>
        <taxon>Magnoliopsida</taxon>
        <taxon>Magnoliidae</taxon>
        <taxon>Piperales</taxon>
        <taxon>Aristolochiaceae</taxon>
        <taxon>Aristolochia</taxon>
    </lineage>
</organism>
<proteinExistence type="predicted"/>
<dbReference type="EMBL" id="JAINDJ010000003">
    <property type="protein sequence ID" value="KAG9453827.1"/>
    <property type="molecule type" value="Genomic_DNA"/>
</dbReference>
<name>A0AAV7F205_ARIFI</name>
<accession>A0AAV7F205</accession>
<evidence type="ECO:0000313" key="2">
    <source>
        <dbReference type="Proteomes" id="UP000825729"/>
    </source>
</evidence>
<comment type="caution">
    <text evidence="1">The sequence shown here is derived from an EMBL/GenBank/DDBJ whole genome shotgun (WGS) entry which is preliminary data.</text>
</comment>
<protein>
    <submittedName>
        <fullName evidence="1">Uncharacterized protein</fullName>
    </submittedName>
</protein>
<keyword evidence="2" id="KW-1185">Reference proteome</keyword>
<sequence length="90" mass="9788">MSPRGPTSPRRPRARPHVPVCGGYALRLYSGLQAATPLVVRAFCKPLRVTPFVHVRVLPQVHCASTPVMCFDVCIVRPAPICARACNPKA</sequence>
<reference evidence="1 2" key="1">
    <citation type="submission" date="2021-07" db="EMBL/GenBank/DDBJ databases">
        <title>The Aristolochia fimbriata genome: insights into angiosperm evolution, floral development and chemical biosynthesis.</title>
        <authorList>
            <person name="Jiao Y."/>
        </authorList>
    </citation>
    <scope>NUCLEOTIDE SEQUENCE [LARGE SCALE GENOMIC DNA]</scope>
    <source>
        <strain evidence="1">IBCAS-2021</strain>
        <tissue evidence="1">Leaf</tissue>
    </source>
</reference>
<gene>
    <name evidence="1" type="ORF">H6P81_006731</name>
</gene>
<dbReference type="AlphaFoldDB" id="A0AAV7F205"/>